<name>A0A1H5GJU2_9MICC</name>
<protein>
    <recommendedName>
        <fullName evidence="5">DUF308 domain-containing protein</fullName>
    </recommendedName>
</protein>
<dbReference type="Proteomes" id="UP000182725">
    <property type="component" value="Unassembled WGS sequence"/>
</dbReference>
<feature type="region of interest" description="Disordered" evidence="1">
    <location>
        <begin position="1"/>
        <end position="99"/>
    </location>
</feature>
<keyword evidence="2" id="KW-1133">Transmembrane helix</keyword>
<feature type="compositionally biased region" description="Acidic residues" evidence="1">
    <location>
        <begin position="83"/>
        <end position="92"/>
    </location>
</feature>
<organism evidence="3 4">
    <name type="scientific">Arthrobacter alpinus</name>
    <dbReference type="NCBI Taxonomy" id="656366"/>
    <lineage>
        <taxon>Bacteria</taxon>
        <taxon>Bacillati</taxon>
        <taxon>Actinomycetota</taxon>
        <taxon>Actinomycetes</taxon>
        <taxon>Micrococcales</taxon>
        <taxon>Micrococcaceae</taxon>
        <taxon>Arthrobacter</taxon>
    </lineage>
</organism>
<evidence type="ECO:0000256" key="2">
    <source>
        <dbReference type="SAM" id="Phobius"/>
    </source>
</evidence>
<feature type="compositionally biased region" description="Basic and acidic residues" evidence="1">
    <location>
        <begin position="18"/>
        <end position="33"/>
    </location>
</feature>
<dbReference type="EMBL" id="FNTV01000001">
    <property type="protein sequence ID" value="SEE15900.1"/>
    <property type="molecule type" value="Genomic_DNA"/>
</dbReference>
<feature type="transmembrane region" description="Helical" evidence="2">
    <location>
        <begin position="131"/>
        <end position="150"/>
    </location>
</feature>
<evidence type="ECO:0000313" key="4">
    <source>
        <dbReference type="Proteomes" id="UP000182725"/>
    </source>
</evidence>
<dbReference type="RefSeq" id="WP_074710622.1">
    <property type="nucleotide sequence ID" value="NZ_FNTV01000001.1"/>
</dbReference>
<sequence>MQSDPGAGAPHTGGNDDEVWRDLVARLEEREDAFMDGPDANQPADPKSVSDFDPLGVWRSESLPHPDANDADAAEGGPRDHDPEDFDDEFVPEEPPSLSNTEPAIMLSWIAAAGGPLFLLFSAIFWRQAPMLLIVGVIAAFLAGAGYLLFRLPSHRDDDGGDGAVV</sequence>
<keyword evidence="2" id="KW-0472">Membrane</keyword>
<keyword evidence="2" id="KW-0812">Transmembrane</keyword>
<accession>A0A1H5GJU2</accession>
<evidence type="ECO:0000313" key="3">
    <source>
        <dbReference type="EMBL" id="SEE15900.1"/>
    </source>
</evidence>
<gene>
    <name evidence="3" type="ORF">SAMN04489740_0782</name>
</gene>
<reference evidence="3 4" key="1">
    <citation type="submission" date="2016-10" db="EMBL/GenBank/DDBJ databases">
        <authorList>
            <person name="de Groot N.N."/>
        </authorList>
    </citation>
    <scope>NUCLEOTIDE SEQUENCE [LARGE SCALE GENOMIC DNA]</scope>
    <source>
        <strain evidence="3 4">DSM 22274</strain>
    </source>
</reference>
<proteinExistence type="predicted"/>
<evidence type="ECO:0008006" key="5">
    <source>
        <dbReference type="Google" id="ProtNLM"/>
    </source>
</evidence>
<dbReference type="AlphaFoldDB" id="A0A1H5GJU2"/>
<evidence type="ECO:0000256" key="1">
    <source>
        <dbReference type="SAM" id="MobiDB-lite"/>
    </source>
</evidence>
<feature type="transmembrane region" description="Helical" evidence="2">
    <location>
        <begin position="104"/>
        <end position="125"/>
    </location>
</feature>